<feature type="compositionally biased region" description="Low complexity" evidence="7">
    <location>
        <begin position="161"/>
        <end position="191"/>
    </location>
</feature>
<name>A0ABM0MAU7_SACKO</name>
<evidence type="ECO:0000256" key="2">
    <source>
        <dbReference type="ARBA" id="ARBA00010432"/>
    </source>
</evidence>
<keyword evidence="10" id="KW-1185">Reference proteome</keyword>
<dbReference type="Proteomes" id="UP000694865">
    <property type="component" value="Unplaced"/>
</dbReference>
<evidence type="ECO:0000256" key="5">
    <source>
        <dbReference type="ARBA" id="ARBA00022927"/>
    </source>
</evidence>
<dbReference type="InterPro" id="IPR018798">
    <property type="entry name" value="MVB12A/B"/>
</dbReference>
<evidence type="ECO:0000256" key="7">
    <source>
        <dbReference type="SAM" id="MobiDB-lite"/>
    </source>
</evidence>
<proteinExistence type="inferred from homology"/>
<dbReference type="InterPro" id="IPR023341">
    <property type="entry name" value="MABP"/>
</dbReference>
<comment type="subcellular location">
    <subcellularLocation>
        <location evidence="1">Late endosome membrane</location>
        <topology evidence="1">Peripheral membrane protein</topology>
    </subcellularLocation>
</comment>
<feature type="compositionally biased region" description="Polar residues" evidence="7">
    <location>
        <begin position="222"/>
        <end position="231"/>
    </location>
</feature>
<dbReference type="Gene3D" id="2.100.10.50">
    <property type="match status" value="1"/>
</dbReference>
<accession>A0ABM0MAU7</accession>
<feature type="domain" description="UMA" evidence="8">
    <location>
        <begin position="247"/>
        <end position="295"/>
    </location>
</feature>
<dbReference type="PANTHER" id="PTHR31547:SF1">
    <property type="entry name" value="MULTIVESICULAR BODY SUBUNIT 12B"/>
    <property type="match status" value="1"/>
</dbReference>
<evidence type="ECO:0000256" key="6">
    <source>
        <dbReference type="ARBA" id="ARBA00023136"/>
    </source>
</evidence>
<dbReference type="RefSeq" id="XP_006817138.1">
    <property type="nucleotide sequence ID" value="XM_006817075.1"/>
</dbReference>
<evidence type="ECO:0000256" key="3">
    <source>
        <dbReference type="ARBA" id="ARBA00022448"/>
    </source>
</evidence>
<reference evidence="11" key="1">
    <citation type="submission" date="2025-08" db="UniProtKB">
        <authorList>
            <consortium name="RefSeq"/>
        </authorList>
    </citation>
    <scope>IDENTIFICATION</scope>
    <source>
        <tissue evidence="11">Testes</tissue>
    </source>
</reference>
<feature type="compositionally biased region" description="Pro residues" evidence="7">
    <location>
        <begin position="210"/>
        <end position="221"/>
    </location>
</feature>
<dbReference type="InterPro" id="IPR040297">
    <property type="entry name" value="MVB12B"/>
</dbReference>
<feature type="domain" description="MABP" evidence="9">
    <location>
        <begin position="11"/>
        <end position="157"/>
    </location>
</feature>
<evidence type="ECO:0000256" key="4">
    <source>
        <dbReference type="ARBA" id="ARBA00022753"/>
    </source>
</evidence>
<dbReference type="PROSITE" id="PS51497">
    <property type="entry name" value="UMA"/>
    <property type="match status" value="1"/>
</dbReference>
<evidence type="ECO:0000256" key="1">
    <source>
        <dbReference type="ARBA" id="ARBA00004633"/>
    </source>
</evidence>
<comment type="similarity">
    <text evidence="2">Belongs to the MVB12 family.</text>
</comment>
<dbReference type="GeneID" id="100369180"/>
<dbReference type="PANTHER" id="PTHR31547">
    <property type="entry name" value="MULTIVESICULAR BODY SUBUNIT 12B"/>
    <property type="match status" value="1"/>
</dbReference>
<evidence type="ECO:0000259" key="8">
    <source>
        <dbReference type="PROSITE" id="PS51497"/>
    </source>
</evidence>
<gene>
    <name evidence="11" type="primary">LOC100369180</name>
</gene>
<keyword evidence="4" id="KW-0967">Endosome</keyword>
<feature type="region of interest" description="Disordered" evidence="7">
    <location>
        <begin position="161"/>
        <end position="231"/>
    </location>
</feature>
<keyword evidence="6" id="KW-0472">Membrane</keyword>
<keyword evidence="3" id="KW-0813">Transport</keyword>
<keyword evidence="5" id="KW-0653">Protein transport</keyword>
<organism evidence="10 11">
    <name type="scientific">Saccoglossus kowalevskii</name>
    <name type="common">Acorn worm</name>
    <dbReference type="NCBI Taxonomy" id="10224"/>
    <lineage>
        <taxon>Eukaryota</taxon>
        <taxon>Metazoa</taxon>
        <taxon>Hemichordata</taxon>
        <taxon>Enteropneusta</taxon>
        <taxon>Harrimaniidae</taxon>
        <taxon>Saccoglossus</taxon>
    </lineage>
</organism>
<protein>
    <submittedName>
        <fullName evidence="11">Multivesicular body subunit 12B-like</fullName>
    </submittedName>
</protein>
<evidence type="ECO:0000313" key="11">
    <source>
        <dbReference type="RefSeq" id="XP_006817138.1"/>
    </source>
</evidence>
<dbReference type="PROSITE" id="PS51498">
    <property type="entry name" value="MABP"/>
    <property type="match status" value="1"/>
</dbReference>
<dbReference type="Pfam" id="PF10240">
    <property type="entry name" value="DUF2464"/>
    <property type="match status" value="1"/>
</dbReference>
<dbReference type="InterPro" id="IPR023340">
    <property type="entry name" value="UMA"/>
</dbReference>
<sequence length="300" mass="33105">MSSLQSALPADYPITGLCIVADKSRCPPGYQVLDRTVEGQDADIWRDGFFGKKTLRYCCITRIFPLDQGRVNNVLADMAILSKENPPPVGWSTLATTLDSKEPVLKKHQLAVRMLPRSYTQAAVCDLLLLAKAKRAPAGYTLIGELNGMLICLKIGPIPQQQQQQQQSSPPSLISMPPSYMSTPPSYSMGPIQQNQSSPSHLPYSRPAIPARPAPVAPPQTSPTRTGVQVQRSQELPRQQANPSFGIEGVPFQLNKKFDTVHALSNVNVPEISYKSEVEINNHFQYEFNIERSAVQRISP</sequence>
<evidence type="ECO:0000259" key="9">
    <source>
        <dbReference type="PROSITE" id="PS51498"/>
    </source>
</evidence>
<evidence type="ECO:0000313" key="10">
    <source>
        <dbReference type="Proteomes" id="UP000694865"/>
    </source>
</evidence>